<evidence type="ECO:0000313" key="1">
    <source>
        <dbReference type="Proteomes" id="UP000887576"/>
    </source>
</evidence>
<organism evidence="1 2">
    <name type="scientific">Panagrolaimus sp. JU765</name>
    <dbReference type="NCBI Taxonomy" id="591449"/>
    <lineage>
        <taxon>Eukaryota</taxon>
        <taxon>Metazoa</taxon>
        <taxon>Ecdysozoa</taxon>
        <taxon>Nematoda</taxon>
        <taxon>Chromadorea</taxon>
        <taxon>Rhabditida</taxon>
        <taxon>Tylenchina</taxon>
        <taxon>Panagrolaimomorpha</taxon>
        <taxon>Panagrolaimoidea</taxon>
        <taxon>Panagrolaimidae</taxon>
        <taxon>Panagrolaimus</taxon>
    </lineage>
</organism>
<proteinExistence type="predicted"/>
<evidence type="ECO:0000313" key="2">
    <source>
        <dbReference type="WBParaSite" id="JU765_v2.g7367.t1"/>
    </source>
</evidence>
<dbReference type="WBParaSite" id="JU765_v2.g7367.t1">
    <property type="protein sequence ID" value="JU765_v2.g7367.t1"/>
    <property type="gene ID" value="JU765_v2.g7367"/>
</dbReference>
<reference evidence="2" key="1">
    <citation type="submission" date="2022-11" db="UniProtKB">
        <authorList>
            <consortium name="WormBaseParasite"/>
        </authorList>
    </citation>
    <scope>IDENTIFICATION</scope>
</reference>
<accession>A0AC34RJB6</accession>
<dbReference type="Proteomes" id="UP000887576">
    <property type="component" value="Unplaced"/>
</dbReference>
<name>A0AC34RJB6_9BILA</name>
<protein>
    <submittedName>
        <fullName evidence="2">Caveolin</fullName>
    </submittedName>
</protein>
<sequence length="223" mass="25213">MTEKVEIAEQTPLKSDVDPEAAVAETGDVVEAPKTEKKKIFFWQRNKKVVEGTEEKTVETKEGEVEKKKCWWSRKCTKEQQPTFGLDMINRDEKSLQTTIDLGFSDIFGEPDAVRSINGIWKVTNCVFLAVRSFFYKLITLIVAIPLAIIFGLLFAIVSALNVFVCVPVGRLLQVPAQWIFKTWNCLISNVFDPVFRSIGLCFNGITIRRYGINSEVTQPITA</sequence>